<dbReference type="Pfam" id="PF03693">
    <property type="entry name" value="ParD_antitoxin"/>
    <property type="match status" value="1"/>
</dbReference>
<comment type="caution">
    <text evidence="3">The sequence shown here is derived from an EMBL/GenBank/DDBJ whole genome shotgun (WGS) entry which is preliminary data.</text>
</comment>
<dbReference type="InterPro" id="IPR010985">
    <property type="entry name" value="Ribbon_hlx_hlx"/>
</dbReference>
<dbReference type="PANTHER" id="PTHR36582:SF2">
    <property type="entry name" value="ANTITOXIN PARD"/>
    <property type="match status" value="1"/>
</dbReference>
<gene>
    <name evidence="3" type="ORF">ACFQPS_07935</name>
</gene>
<dbReference type="Proteomes" id="UP001596456">
    <property type="component" value="Unassembled WGS sequence"/>
</dbReference>
<evidence type="ECO:0000313" key="4">
    <source>
        <dbReference type="Proteomes" id="UP001596456"/>
    </source>
</evidence>
<evidence type="ECO:0000313" key="3">
    <source>
        <dbReference type="EMBL" id="MFC7333089.1"/>
    </source>
</evidence>
<dbReference type="InterPro" id="IPR038296">
    <property type="entry name" value="ParD_sf"/>
</dbReference>
<dbReference type="Gene3D" id="6.10.10.120">
    <property type="entry name" value="Antitoxin ParD1-like"/>
    <property type="match status" value="1"/>
</dbReference>
<keyword evidence="4" id="KW-1185">Reference proteome</keyword>
<comment type="similarity">
    <text evidence="1">Belongs to the ParD antitoxin family.</text>
</comment>
<reference evidence="4" key="1">
    <citation type="journal article" date="2019" name="Int. J. Syst. Evol. Microbiol.">
        <title>The Global Catalogue of Microorganisms (GCM) 10K type strain sequencing project: providing services to taxonomists for standard genome sequencing and annotation.</title>
        <authorList>
            <consortium name="The Broad Institute Genomics Platform"/>
            <consortium name="The Broad Institute Genome Sequencing Center for Infectious Disease"/>
            <person name="Wu L."/>
            <person name="Ma J."/>
        </authorList>
    </citation>
    <scope>NUCLEOTIDE SEQUENCE [LARGE SCALE GENOMIC DNA]</scope>
    <source>
        <strain evidence="4">CGMCC 1.16275</strain>
    </source>
</reference>
<keyword evidence="2" id="KW-1277">Toxin-antitoxin system</keyword>
<organism evidence="3 4">
    <name type="scientific">Rhodocista pekingensis</name>
    <dbReference type="NCBI Taxonomy" id="201185"/>
    <lineage>
        <taxon>Bacteria</taxon>
        <taxon>Pseudomonadati</taxon>
        <taxon>Pseudomonadota</taxon>
        <taxon>Alphaproteobacteria</taxon>
        <taxon>Rhodospirillales</taxon>
        <taxon>Azospirillaceae</taxon>
        <taxon>Rhodocista</taxon>
    </lineage>
</organism>
<proteinExistence type="inferred from homology"/>
<dbReference type="EMBL" id="JBHTCM010000009">
    <property type="protein sequence ID" value="MFC7333089.1"/>
    <property type="molecule type" value="Genomic_DNA"/>
</dbReference>
<dbReference type="InterPro" id="IPR022789">
    <property type="entry name" value="ParD"/>
</dbReference>
<dbReference type="PANTHER" id="PTHR36582">
    <property type="entry name" value="ANTITOXIN PARD"/>
    <property type="match status" value="1"/>
</dbReference>
<dbReference type="RefSeq" id="WP_153206695.1">
    <property type="nucleotide sequence ID" value="NZ_JBHTCM010000009.1"/>
</dbReference>
<accession>A0ABW2KST9</accession>
<evidence type="ECO:0000256" key="1">
    <source>
        <dbReference type="ARBA" id="ARBA00008580"/>
    </source>
</evidence>
<dbReference type="SUPFAM" id="SSF47598">
    <property type="entry name" value="Ribbon-helix-helix"/>
    <property type="match status" value="1"/>
</dbReference>
<sequence length="100" mass="11129">MPTRNVVLTDHQAELIERLVLSGRYQNASEVLREGLRLVEDREAEDRARLDALREAARLGIADIEEGRFRSFTSADALGRHLTGLAESVLGDEAGVRDRS</sequence>
<name>A0ABW2KST9_9PROT</name>
<protein>
    <submittedName>
        <fullName evidence="3">Type II toxin-antitoxin system ParD family antitoxin</fullName>
    </submittedName>
</protein>
<dbReference type="NCBIfam" id="TIGR02606">
    <property type="entry name" value="antidote_CC2985"/>
    <property type="match status" value="1"/>
</dbReference>
<evidence type="ECO:0000256" key="2">
    <source>
        <dbReference type="ARBA" id="ARBA00022649"/>
    </source>
</evidence>